<feature type="domain" description="Response regulatory" evidence="3">
    <location>
        <begin position="1"/>
        <end position="106"/>
    </location>
</feature>
<dbReference type="InterPro" id="IPR011006">
    <property type="entry name" value="CheY-like_superfamily"/>
</dbReference>
<feature type="non-terminal residue" evidence="4">
    <location>
        <position position="1"/>
    </location>
</feature>
<dbReference type="PROSITE" id="PS50110">
    <property type="entry name" value="RESPONSE_REGULATORY"/>
    <property type="match status" value="1"/>
</dbReference>
<gene>
    <name evidence="4" type="ORF">AVDCRST_MAG89-4699</name>
</gene>
<evidence type="ECO:0000259" key="3">
    <source>
        <dbReference type="PROSITE" id="PS50110"/>
    </source>
</evidence>
<dbReference type="SUPFAM" id="SSF52172">
    <property type="entry name" value="CheY-like"/>
    <property type="match status" value="1"/>
</dbReference>
<dbReference type="InterPro" id="IPR001789">
    <property type="entry name" value="Sig_transdc_resp-reg_receiver"/>
</dbReference>
<reference evidence="4" key="1">
    <citation type="submission" date="2020-02" db="EMBL/GenBank/DDBJ databases">
        <authorList>
            <person name="Meier V. D."/>
        </authorList>
    </citation>
    <scope>NUCLEOTIDE SEQUENCE</scope>
    <source>
        <strain evidence="4">AVDCRST_MAG89</strain>
    </source>
</reference>
<feature type="modified residue" description="4-aspartylphosphate" evidence="2">
    <location>
        <position position="40"/>
    </location>
</feature>
<evidence type="ECO:0000256" key="2">
    <source>
        <dbReference type="PROSITE-ProRule" id="PRU00169"/>
    </source>
</evidence>
<dbReference type="Pfam" id="PF00072">
    <property type="entry name" value="Response_reg"/>
    <property type="match status" value="1"/>
</dbReference>
<protein>
    <recommendedName>
        <fullName evidence="3">Response regulatory domain-containing protein</fullName>
    </recommendedName>
</protein>
<dbReference type="EMBL" id="CADCTV010000989">
    <property type="protein sequence ID" value="CAA9372305.1"/>
    <property type="molecule type" value="Genomic_DNA"/>
</dbReference>
<dbReference type="PANTHER" id="PTHR44591">
    <property type="entry name" value="STRESS RESPONSE REGULATOR PROTEIN 1"/>
    <property type="match status" value="1"/>
</dbReference>
<proteinExistence type="predicted"/>
<dbReference type="AlphaFoldDB" id="A0A6J4N1C0"/>
<dbReference type="PANTHER" id="PTHR44591:SF3">
    <property type="entry name" value="RESPONSE REGULATORY DOMAIN-CONTAINING PROTEIN"/>
    <property type="match status" value="1"/>
</dbReference>
<dbReference type="GO" id="GO:0000160">
    <property type="term" value="P:phosphorelay signal transduction system"/>
    <property type="evidence" value="ECO:0007669"/>
    <property type="project" value="InterPro"/>
</dbReference>
<keyword evidence="1 2" id="KW-0597">Phosphoprotein</keyword>
<evidence type="ECO:0000256" key="1">
    <source>
        <dbReference type="ARBA" id="ARBA00022553"/>
    </source>
</evidence>
<dbReference type="Gene3D" id="3.40.50.2300">
    <property type="match status" value="1"/>
</dbReference>
<organism evidence="4">
    <name type="scientific">uncultured Gemmatimonadota bacterium</name>
    <dbReference type="NCBI Taxonomy" id="203437"/>
    <lineage>
        <taxon>Bacteria</taxon>
        <taxon>Pseudomonadati</taxon>
        <taxon>Gemmatimonadota</taxon>
        <taxon>environmental samples</taxon>
    </lineage>
</organism>
<sequence length="127" mass="13538">NRVVFRAALEHAGYGVLLAESGGEALDQARRFTPSLILLDLMMPGMNGWEAVAALKADPITGDIPVIAVTADIHTSNAELEQAGFCAFIGKPILPRQLIDAVARCLEDRQAGGTGWLKLPSYSASEF</sequence>
<dbReference type="SMART" id="SM00448">
    <property type="entry name" value="REC"/>
    <property type="match status" value="1"/>
</dbReference>
<dbReference type="InterPro" id="IPR050595">
    <property type="entry name" value="Bact_response_regulator"/>
</dbReference>
<accession>A0A6J4N1C0</accession>
<evidence type="ECO:0000313" key="4">
    <source>
        <dbReference type="EMBL" id="CAA9372305.1"/>
    </source>
</evidence>
<name>A0A6J4N1C0_9BACT</name>